<proteinExistence type="predicted"/>
<evidence type="ECO:0000256" key="1">
    <source>
        <dbReference type="ARBA" id="ARBA00022448"/>
    </source>
</evidence>
<gene>
    <name evidence="8" type="ORF">CSC94_22445</name>
</gene>
<dbReference type="GO" id="GO:0009055">
    <property type="term" value="F:electron transfer activity"/>
    <property type="evidence" value="ECO:0007669"/>
    <property type="project" value="UniProtKB-UniRule"/>
</dbReference>
<dbReference type="PRINTS" id="PR00352">
    <property type="entry name" value="3FE4SFRDOXIN"/>
</dbReference>
<dbReference type="Gene3D" id="3.30.70.20">
    <property type="match status" value="1"/>
</dbReference>
<evidence type="ECO:0000256" key="4">
    <source>
        <dbReference type="ARBA" id="ARBA00023004"/>
    </source>
</evidence>
<keyword evidence="3 6" id="KW-0249">Electron transport</keyword>
<accession>A0A2G1QH36</accession>
<evidence type="ECO:0000313" key="9">
    <source>
        <dbReference type="Proteomes" id="UP000221168"/>
    </source>
</evidence>
<dbReference type="Proteomes" id="UP000221168">
    <property type="component" value="Unassembled WGS sequence"/>
</dbReference>
<dbReference type="GO" id="GO:0005506">
    <property type="term" value="F:iron ion binding"/>
    <property type="evidence" value="ECO:0007669"/>
    <property type="project" value="UniProtKB-UniRule"/>
</dbReference>
<dbReference type="PANTHER" id="PTHR36923">
    <property type="entry name" value="FERREDOXIN"/>
    <property type="match status" value="1"/>
</dbReference>
<sequence length="67" mass="7454">METKRFRARVNPDLCVGSTMCILEMPDAFRMRADGHAEFVGDALDPDTVRDVAELCPVSAIELINED</sequence>
<keyword evidence="1 6" id="KW-0813">Transport</keyword>
<dbReference type="PANTHER" id="PTHR36923:SF3">
    <property type="entry name" value="FERREDOXIN"/>
    <property type="match status" value="1"/>
</dbReference>
<evidence type="ECO:0000256" key="5">
    <source>
        <dbReference type="ARBA" id="ARBA00023014"/>
    </source>
</evidence>
<organism evidence="8 9">
    <name type="scientific">Zhengella mangrovi</name>
    <dbReference type="NCBI Taxonomy" id="1982044"/>
    <lineage>
        <taxon>Bacteria</taxon>
        <taxon>Pseudomonadati</taxon>
        <taxon>Pseudomonadota</taxon>
        <taxon>Alphaproteobacteria</taxon>
        <taxon>Hyphomicrobiales</taxon>
        <taxon>Notoacmeibacteraceae</taxon>
        <taxon>Zhengella</taxon>
    </lineage>
</organism>
<comment type="caution">
    <text evidence="8">The sequence shown here is derived from an EMBL/GenBank/DDBJ whole genome shotgun (WGS) entry which is preliminary data.</text>
</comment>
<dbReference type="EMBL" id="PDVP01000022">
    <property type="protein sequence ID" value="PHP64835.1"/>
    <property type="molecule type" value="Genomic_DNA"/>
</dbReference>
<dbReference type="AlphaFoldDB" id="A0A2G1QH36"/>
<dbReference type="PROSITE" id="PS51379">
    <property type="entry name" value="4FE4S_FER_2"/>
    <property type="match status" value="1"/>
</dbReference>
<evidence type="ECO:0000256" key="2">
    <source>
        <dbReference type="ARBA" id="ARBA00022723"/>
    </source>
</evidence>
<dbReference type="OrthoDB" id="164224at2"/>
<evidence type="ECO:0000256" key="6">
    <source>
        <dbReference type="RuleBase" id="RU368020"/>
    </source>
</evidence>
<keyword evidence="2 6" id="KW-0479">Metal-binding</keyword>
<evidence type="ECO:0000259" key="7">
    <source>
        <dbReference type="PROSITE" id="PS51379"/>
    </source>
</evidence>
<dbReference type="RefSeq" id="WP_099308619.1">
    <property type="nucleotide sequence ID" value="NZ_PDVP01000022.1"/>
</dbReference>
<dbReference type="SUPFAM" id="SSF54862">
    <property type="entry name" value="4Fe-4S ferredoxins"/>
    <property type="match status" value="1"/>
</dbReference>
<keyword evidence="9" id="KW-1185">Reference proteome</keyword>
<dbReference type="InterPro" id="IPR051269">
    <property type="entry name" value="Fe-S_cluster_ET"/>
</dbReference>
<reference evidence="8 9" key="1">
    <citation type="submission" date="2017-10" db="EMBL/GenBank/DDBJ databases">
        <title>Sedimentibacterium mangrovi gen. nov., sp. nov., a novel member of family Phyllobacteriacea isolated from mangrove sediment.</title>
        <authorList>
            <person name="Liao H."/>
            <person name="Tian Y."/>
        </authorList>
    </citation>
    <scope>NUCLEOTIDE SEQUENCE [LARGE SCALE GENOMIC DNA]</scope>
    <source>
        <strain evidence="8 9">X9-2-2</strain>
    </source>
</reference>
<dbReference type="GO" id="GO:0051536">
    <property type="term" value="F:iron-sulfur cluster binding"/>
    <property type="evidence" value="ECO:0007669"/>
    <property type="project" value="UniProtKB-KW"/>
</dbReference>
<feature type="domain" description="4Fe-4S ferredoxin-type" evidence="7">
    <location>
        <begin position="6"/>
        <end position="34"/>
    </location>
</feature>
<evidence type="ECO:0000256" key="3">
    <source>
        <dbReference type="ARBA" id="ARBA00022982"/>
    </source>
</evidence>
<dbReference type="InterPro" id="IPR001080">
    <property type="entry name" value="3Fe4S_ferredoxin"/>
</dbReference>
<keyword evidence="4 6" id="KW-0408">Iron</keyword>
<comment type="function">
    <text evidence="6">Ferredoxins are iron-sulfur proteins that transfer electrons in a wide variety of metabolic reactions.</text>
</comment>
<dbReference type="InterPro" id="IPR017896">
    <property type="entry name" value="4Fe4S_Fe-S-bd"/>
</dbReference>
<dbReference type="Pfam" id="PF13370">
    <property type="entry name" value="Fer4_13"/>
    <property type="match status" value="1"/>
</dbReference>
<evidence type="ECO:0000313" key="8">
    <source>
        <dbReference type="EMBL" id="PHP64835.1"/>
    </source>
</evidence>
<keyword evidence="5 6" id="KW-0411">Iron-sulfur</keyword>
<name>A0A2G1QH36_9HYPH</name>
<protein>
    <recommendedName>
        <fullName evidence="6">Ferredoxin</fullName>
    </recommendedName>
</protein>